<dbReference type="InterPro" id="IPR009080">
    <property type="entry name" value="tRNAsynth_Ia_anticodon-bd"/>
</dbReference>
<reference evidence="5 6" key="1">
    <citation type="journal article" date="2014" name="Genome Announc.">
        <title>Draft Genome Sequence of Marine Flavobacterium Jejuia pallidilutea Strain 11shimoA1 and Pigmentation Mutants.</title>
        <authorList>
            <person name="Takatani N."/>
            <person name="Nakanishi M."/>
            <person name="Meirelles P."/>
            <person name="Mino S."/>
            <person name="Suda W."/>
            <person name="Oshima K."/>
            <person name="Hattori M."/>
            <person name="Ohkuma M."/>
            <person name="Hosokawa M."/>
            <person name="Miyashita K."/>
            <person name="Thompson F.L."/>
            <person name="Niwa A."/>
            <person name="Sawabe T."/>
            <person name="Sawabe T."/>
        </authorList>
    </citation>
    <scope>NUCLEOTIDE SEQUENCE [LARGE SCALE GENOMIC DNA]</scope>
    <source>
        <strain evidence="5 6">JCM 19301</strain>
    </source>
</reference>
<dbReference type="Gene3D" id="1.10.730.10">
    <property type="entry name" value="Isoleucyl-tRNA Synthetase, Domain 1"/>
    <property type="match status" value="1"/>
</dbReference>
<dbReference type="GO" id="GO:0005524">
    <property type="term" value="F:ATP binding"/>
    <property type="evidence" value="ECO:0007669"/>
    <property type="project" value="UniProtKB-KW"/>
</dbReference>
<gene>
    <name evidence="5" type="ORF">JCM19301_4041</name>
</gene>
<keyword evidence="3" id="KW-0067">ATP-binding</keyword>
<name>A0A090VLJ7_9FLAO</name>
<sequence>MAIFGNFINRVVVLTNKYYNGIVPEPSNFNDVDQETLAAVRAIQMLSPAP</sequence>
<dbReference type="Proteomes" id="UP000029641">
    <property type="component" value="Unassembled WGS sequence"/>
</dbReference>
<keyword evidence="4 5" id="KW-0030">Aminoacyl-tRNA synthetase</keyword>
<dbReference type="GO" id="GO:0006418">
    <property type="term" value="P:tRNA aminoacylation for protein translation"/>
    <property type="evidence" value="ECO:0007669"/>
    <property type="project" value="InterPro"/>
</dbReference>
<accession>A0A090VLJ7</accession>
<comment type="caution">
    <text evidence="5">The sequence shown here is derived from an EMBL/GenBank/DDBJ whole genome shotgun (WGS) entry which is preliminary data.</text>
</comment>
<evidence type="ECO:0000256" key="1">
    <source>
        <dbReference type="ARBA" id="ARBA00022598"/>
    </source>
</evidence>
<proteinExistence type="predicted"/>
<protein>
    <submittedName>
        <fullName evidence="5">Methionyl-tRNA synthetase</fullName>
        <ecNumber evidence="5">6.1.1.10</ecNumber>
    </submittedName>
</protein>
<dbReference type="GO" id="GO:0004825">
    <property type="term" value="F:methionine-tRNA ligase activity"/>
    <property type="evidence" value="ECO:0007669"/>
    <property type="project" value="UniProtKB-EC"/>
</dbReference>
<dbReference type="AlphaFoldDB" id="A0A090VLJ7"/>
<keyword evidence="1 5" id="KW-0436">Ligase</keyword>
<evidence type="ECO:0000256" key="3">
    <source>
        <dbReference type="ARBA" id="ARBA00022840"/>
    </source>
</evidence>
<evidence type="ECO:0000313" key="5">
    <source>
        <dbReference type="EMBL" id="GAL65581.1"/>
    </source>
</evidence>
<dbReference type="SUPFAM" id="SSF47323">
    <property type="entry name" value="Anticodon-binding domain of a subclass of class I aminoacyl-tRNA synthetases"/>
    <property type="match status" value="1"/>
</dbReference>
<dbReference type="EMBL" id="BBNR01000001">
    <property type="protein sequence ID" value="GAL65581.1"/>
    <property type="molecule type" value="Genomic_DNA"/>
</dbReference>
<dbReference type="EC" id="6.1.1.10" evidence="5"/>
<keyword evidence="2" id="KW-0547">Nucleotide-binding</keyword>
<evidence type="ECO:0000256" key="2">
    <source>
        <dbReference type="ARBA" id="ARBA00022741"/>
    </source>
</evidence>
<organism evidence="5 6">
    <name type="scientific">Jejuia pallidilutea</name>
    <dbReference type="NCBI Taxonomy" id="504487"/>
    <lineage>
        <taxon>Bacteria</taxon>
        <taxon>Pseudomonadati</taxon>
        <taxon>Bacteroidota</taxon>
        <taxon>Flavobacteriia</taxon>
        <taxon>Flavobacteriales</taxon>
        <taxon>Flavobacteriaceae</taxon>
        <taxon>Jejuia</taxon>
    </lineage>
</organism>
<evidence type="ECO:0000313" key="6">
    <source>
        <dbReference type="Proteomes" id="UP000029641"/>
    </source>
</evidence>
<evidence type="ECO:0000256" key="4">
    <source>
        <dbReference type="ARBA" id="ARBA00023146"/>
    </source>
</evidence>